<organism evidence="2 3">
    <name type="scientific">Massilia aerilata</name>
    <dbReference type="NCBI Taxonomy" id="453817"/>
    <lineage>
        <taxon>Bacteria</taxon>
        <taxon>Pseudomonadati</taxon>
        <taxon>Pseudomonadota</taxon>
        <taxon>Betaproteobacteria</taxon>
        <taxon>Burkholderiales</taxon>
        <taxon>Oxalobacteraceae</taxon>
        <taxon>Telluria group</taxon>
        <taxon>Massilia</taxon>
    </lineage>
</organism>
<dbReference type="InterPro" id="IPR050128">
    <property type="entry name" value="Sulfate_adenylyltrnsfr_sub2"/>
</dbReference>
<dbReference type="SUPFAM" id="SSF52402">
    <property type="entry name" value="Adenine nucleotide alpha hydrolases-like"/>
    <property type="match status" value="1"/>
</dbReference>
<feature type="domain" description="Phosphoadenosine phosphosulphate reductase" evidence="1">
    <location>
        <begin position="152"/>
        <end position="255"/>
    </location>
</feature>
<dbReference type="PANTHER" id="PTHR43196:SF2">
    <property type="entry name" value="PHOSPHOADENOSINE PHOSPHOSULFATE REDUCTASE"/>
    <property type="match status" value="1"/>
</dbReference>
<evidence type="ECO:0000313" key="3">
    <source>
        <dbReference type="Proteomes" id="UP001596086"/>
    </source>
</evidence>
<accession>A0ABW0RZI7</accession>
<dbReference type="InterPro" id="IPR014729">
    <property type="entry name" value="Rossmann-like_a/b/a_fold"/>
</dbReference>
<comment type="caution">
    <text evidence="2">The sequence shown here is derived from an EMBL/GenBank/DDBJ whole genome shotgun (WGS) entry which is preliminary data.</text>
</comment>
<reference evidence="3" key="1">
    <citation type="journal article" date="2019" name="Int. J. Syst. Evol. Microbiol.">
        <title>The Global Catalogue of Microorganisms (GCM) 10K type strain sequencing project: providing services to taxonomists for standard genome sequencing and annotation.</title>
        <authorList>
            <consortium name="The Broad Institute Genomics Platform"/>
            <consortium name="The Broad Institute Genome Sequencing Center for Infectious Disease"/>
            <person name="Wu L."/>
            <person name="Ma J."/>
        </authorList>
    </citation>
    <scope>NUCLEOTIDE SEQUENCE [LARGE SCALE GENOMIC DNA]</scope>
    <source>
        <strain evidence="3">CGMCC 4.5798</strain>
    </source>
</reference>
<dbReference type="EMBL" id="JBHSMZ010000014">
    <property type="protein sequence ID" value="MFC5550231.1"/>
    <property type="molecule type" value="Genomic_DNA"/>
</dbReference>
<gene>
    <name evidence="2" type="ORF">ACFPO9_17080</name>
</gene>
<proteinExistence type="predicted"/>
<dbReference type="Proteomes" id="UP001596086">
    <property type="component" value="Unassembled WGS sequence"/>
</dbReference>
<name>A0ABW0RZI7_9BURK</name>
<evidence type="ECO:0000259" key="1">
    <source>
        <dbReference type="Pfam" id="PF01507"/>
    </source>
</evidence>
<keyword evidence="3" id="KW-1185">Reference proteome</keyword>
<dbReference type="Pfam" id="PF01507">
    <property type="entry name" value="PAPS_reduct"/>
    <property type="match status" value="1"/>
</dbReference>
<dbReference type="PANTHER" id="PTHR43196">
    <property type="entry name" value="SULFATE ADENYLYLTRANSFERASE SUBUNIT 2"/>
    <property type="match status" value="1"/>
</dbReference>
<evidence type="ECO:0000313" key="2">
    <source>
        <dbReference type="EMBL" id="MFC5550231.1"/>
    </source>
</evidence>
<sequence>MRDCNVIEDNPVRVDVTSAFNLQDLDLLSYDLALICHSGGKDSMAAMLWLLETGFPKERIELHHQLVDGTTSSLMDWPVSRSYVDRVGEAFGIPVFHSWREGGLEREMCRNGERTAPVSWQTIEGPIRTAGGDRGGESTRRKFPQTSANLSVRWCSAYQKIDVFARVLTNDERFQDKRVLVITGERAEESASRANYLEFEPHRTDLRNGIKVRRHVDHLRPIHKWPESKVWEIIEKWRVNPHPAYWLFYNRASCRGCIFNGPDEWATLRTHMPDAFYPIANYEAEFGVTIHRHLTVNEQADRGVPHPCTLEMLLLAESTDYYASIIVDDWKLPPGAYKRGNGPS</sequence>
<dbReference type="Gene3D" id="3.40.50.620">
    <property type="entry name" value="HUPs"/>
    <property type="match status" value="1"/>
</dbReference>
<dbReference type="InterPro" id="IPR002500">
    <property type="entry name" value="PAPS_reduct_dom"/>
</dbReference>
<protein>
    <submittedName>
        <fullName evidence="2">Phosphoadenosine phosphosulfate reductase family protein</fullName>
    </submittedName>
</protein>
<dbReference type="RefSeq" id="WP_379772510.1">
    <property type="nucleotide sequence ID" value="NZ_JBHSMZ010000014.1"/>
</dbReference>